<evidence type="ECO:0000313" key="1">
    <source>
        <dbReference type="EMBL" id="PAV20267.1"/>
    </source>
</evidence>
<dbReference type="Proteomes" id="UP000217199">
    <property type="component" value="Unassembled WGS sequence"/>
</dbReference>
<reference evidence="1 2" key="1">
    <citation type="journal article" date="2017" name="Mol. Ecol.">
        <title>Comparative and population genomic landscape of Phellinus noxius: A hypervariable fungus causing root rot in trees.</title>
        <authorList>
            <person name="Chung C.L."/>
            <person name="Lee T.J."/>
            <person name="Akiba M."/>
            <person name="Lee H.H."/>
            <person name="Kuo T.H."/>
            <person name="Liu D."/>
            <person name="Ke H.M."/>
            <person name="Yokoi T."/>
            <person name="Roa M.B."/>
            <person name="Lu M.J."/>
            <person name="Chang Y.Y."/>
            <person name="Ann P.J."/>
            <person name="Tsai J.N."/>
            <person name="Chen C.Y."/>
            <person name="Tzean S.S."/>
            <person name="Ota Y."/>
            <person name="Hattori T."/>
            <person name="Sahashi N."/>
            <person name="Liou R.F."/>
            <person name="Kikuchi T."/>
            <person name="Tsai I.J."/>
        </authorList>
    </citation>
    <scope>NUCLEOTIDE SEQUENCE [LARGE SCALE GENOMIC DNA]</scope>
    <source>
        <strain evidence="1 2">FFPRI411160</strain>
    </source>
</reference>
<comment type="caution">
    <text evidence="1">The sequence shown here is derived from an EMBL/GenBank/DDBJ whole genome shotgun (WGS) entry which is preliminary data.</text>
</comment>
<name>A0A286UKX8_9AGAM</name>
<sequence length="312" mass="36101">MSEHSLAGTFASSADLNWQRFWYKLGYTYENYSTRRSDGSEHIFKPEGEKQLIKNIKSQNSHLQNLGKPVVVLRSLGDQNYLVCRLTRLGGHHLHESLDPSVQFFGIRLTSSERYRAADTNDGEEVKEESSDVKSTKPLFLTQSSSDTQAVITLPLIRNDLEPLQWNQRVFLSTGQLERLERLIVKRAETFKLCSDKLRRDAFAYHWNRNLPSNALPLKIRQGLSKRISKSFNLSRRTVVTPFSSHYFRSAKTPVRVPATVVTNLIGFWYDHRDMLLFQSIPFQNKVKPAPDIIKDKLYSKFRLPEPAKYNH</sequence>
<keyword evidence="2" id="KW-1185">Reference proteome</keyword>
<evidence type="ECO:0000313" key="2">
    <source>
        <dbReference type="Proteomes" id="UP000217199"/>
    </source>
</evidence>
<accession>A0A286UKX8</accession>
<organism evidence="1 2">
    <name type="scientific">Pyrrhoderma noxium</name>
    <dbReference type="NCBI Taxonomy" id="2282107"/>
    <lineage>
        <taxon>Eukaryota</taxon>
        <taxon>Fungi</taxon>
        <taxon>Dikarya</taxon>
        <taxon>Basidiomycota</taxon>
        <taxon>Agaricomycotina</taxon>
        <taxon>Agaricomycetes</taxon>
        <taxon>Hymenochaetales</taxon>
        <taxon>Hymenochaetaceae</taxon>
        <taxon>Pyrrhoderma</taxon>
    </lineage>
</organism>
<proteinExistence type="predicted"/>
<dbReference type="InParanoid" id="A0A286UKX8"/>
<protein>
    <submittedName>
        <fullName evidence="1">Uncharacterized protein</fullName>
    </submittedName>
</protein>
<gene>
    <name evidence="1" type="ORF">PNOK_0289400</name>
</gene>
<dbReference type="AlphaFoldDB" id="A0A286UKX8"/>
<dbReference type="EMBL" id="NBII01000003">
    <property type="protein sequence ID" value="PAV20267.1"/>
    <property type="molecule type" value="Genomic_DNA"/>
</dbReference>